<dbReference type="InterPro" id="IPR011990">
    <property type="entry name" value="TPR-like_helical_dom_sf"/>
</dbReference>
<evidence type="ECO:0000313" key="1">
    <source>
        <dbReference type="EMBL" id="MBX19110.1"/>
    </source>
</evidence>
<accession>A0A2P2LMB6</accession>
<protein>
    <submittedName>
        <fullName evidence="1">Uncharacterized protein MANES_18G121600</fullName>
    </submittedName>
</protein>
<proteinExistence type="predicted"/>
<dbReference type="EMBL" id="GGEC01038626">
    <property type="protein sequence ID" value="MBX19110.1"/>
    <property type="molecule type" value="Transcribed_RNA"/>
</dbReference>
<reference evidence="1" key="1">
    <citation type="submission" date="2018-02" db="EMBL/GenBank/DDBJ databases">
        <title>Rhizophora mucronata_Transcriptome.</title>
        <authorList>
            <person name="Meera S.P."/>
            <person name="Sreeshan A."/>
            <person name="Augustine A."/>
        </authorList>
    </citation>
    <scope>NUCLEOTIDE SEQUENCE</scope>
    <source>
        <tissue evidence="1">Leaf</tissue>
    </source>
</reference>
<dbReference type="PANTHER" id="PTHR47337">
    <property type="entry name" value="TETRATRICOPEPTIDE REPEAT (TPR)-LIKE SUPERFAMILY PROTEIN"/>
    <property type="match status" value="1"/>
</dbReference>
<dbReference type="Gene3D" id="1.25.40.10">
    <property type="entry name" value="Tetratricopeptide repeat domain"/>
    <property type="match status" value="1"/>
</dbReference>
<dbReference type="AlphaFoldDB" id="A0A2P2LMB6"/>
<organism evidence="1">
    <name type="scientific">Rhizophora mucronata</name>
    <name type="common">Asiatic mangrove</name>
    <dbReference type="NCBI Taxonomy" id="61149"/>
    <lineage>
        <taxon>Eukaryota</taxon>
        <taxon>Viridiplantae</taxon>
        <taxon>Streptophyta</taxon>
        <taxon>Embryophyta</taxon>
        <taxon>Tracheophyta</taxon>
        <taxon>Spermatophyta</taxon>
        <taxon>Magnoliopsida</taxon>
        <taxon>eudicotyledons</taxon>
        <taxon>Gunneridae</taxon>
        <taxon>Pentapetalae</taxon>
        <taxon>rosids</taxon>
        <taxon>fabids</taxon>
        <taxon>Malpighiales</taxon>
        <taxon>Rhizophoraceae</taxon>
        <taxon>Rhizophora</taxon>
    </lineage>
</organism>
<name>A0A2P2LMB6_RHIMU</name>
<dbReference type="PANTHER" id="PTHR47337:SF1">
    <property type="entry name" value="TETRATRICOPEPTIDE REPEAT (TPR)-LIKE SUPERFAMILY PROTEIN"/>
    <property type="match status" value="1"/>
</dbReference>
<sequence length="131" mass="14642">MFSNEISNAVLSNALRARGVLRSVLHEYNKSIAEAEDNLAQAFCLVGDLKSARLHCKASIAILEKLYGPDHIVIAHELVKLSTILLCMDDRTAVDIINRLYLLFQQHYTSDACLIFPYLKALEGEACKVIH</sequence>
<dbReference type="SUPFAM" id="SSF48452">
    <property type="entry name" value="TPR-like"/>
    <property type="match status" value="1"/>
</dbReference>